<dbReference type="Gene3D" id="1.10.555.10">
    <property type="entry name" value="Rho GTPase activation protein"/>
    <property type="match status" value="1"/>
</dbReference>
<dbReference type="AlphaFoldDB" id="A0AAW0PR94"/>
<reference evidence="6" key="1">
    <citation type="submission" date="2024-04" db="EMBL/GenBank/DDBJ databases">
        <title>Salinicola lusitanus LLJ914,a marine bacterium isolated from the Okinawa Trough.</title>
        <authorList>
            <person name="Li J."/>
        </authorList>
    </citation>
    <scope>NUCLEOTIDE SEQUENCE [LARGE SCALE GENOMIC DNA]</scope>
</reference>
<feature type="domain" description="Arf-GAP" evidence="3">
    <location>
        <begin position="549"/>
        <end position="673"/>
    </location>
</feature>
<sequence length="1175" mass="128360">MTSFPDSPPVPKPRTCYNRNSFTAASSNRTCKQTPAEHANKHLQNMQTNTQNIQTPAEHANKHLQNMQTNLYKATPPVPSLGGVSDLIATHIPSLSGFALSIKDSAPPPSAPPPSAPPPSALANSIAANIPSLASEANAQSDLFSSFSDIRSLAGAVSGVANANAPKATPPAQKPLPPAQKDLPPAGTFTPGLTDVSALSNLVKSMMQPQVTDGTKVTGVTGVTGVTEVTAPDASTQAKVEFLTMLSHWTSFDEAEPGSSNEEEEEPAAAPPTPGRPAPSRPARPLPNLPANQRSPKRRFPGESLCLYGFSYNEHDQKTFIQLNENNPNVLCPRTATLRVSRKKGSSPGPTAQSTSVARCSWLDVWKGIRHNVVWATFDGQVMALWKKRSERFSEVMFHVSNITNVKKQEKGRFSVYLGKKHYDFMAHNKDVQEGWVSSLLLARGLPGPAPPEHHGPITLRDPRSRAYGAVQRSELWVFPNKDSFVVGVASFSVPLNVASVKKSGKPGKNSFSLITPFKSFSISVDSSRELSVWLDTLGSSISSSLGNSQVAQRLWDQNHRNKLCADCGAANPEWASANLLLVLCHTCAGVHRSLGKVSKIKSLTMDNKVWTEALIQLFISLGNRAANQIWAPVVPATEQLSPDSSDEERSKFIHDKYSKGRYRRLHALSSSQDLMDQRLREVVCGDDVDETLSLICSGAKVTQTDLLSPAPIHLAERAGQGLQVELLRLNEFTEVPPPHPLKANDRMDSASSGEEEEELHGKLEDDRFLFSVENDSAACDVLDLREVHSVFLQNGDSPQFQLQTLNGSLVCAADSIQDLLYTSTNLRYSRLTGLKRTNRLLLSTPVILPTGVSDAEVCGALAVSKVCLVEMGIRSSQSDAWILLWVGGVSLYHKQSCFQLQPITRHEMDPSENTVTLDSKDRSVSFRFEDSQSCSSWFSHLCSALNTQQTNQSATAKPGTNPSSVPHPSANPSAAQSPRANQSGGLYPVKSVKGRVPASIERCISHITTHGLKVDGVYRRSGLTNKVNRLVEVLMRSPGSAPLESDEQGILDAATALKRIVRQMTGLIPEHHTPQWLQAAVISDERSRFDAYKRLLRDLPDDSRATLNALFGDFYMVQMFSQVNRMSAQNLALILIPTLFQSLNQDLVRLLREFIIHHTLLFLTDGREDEITFL</sequence>
<dbReference type="InterPro" id="IPR038508">
    <property type="entry name" value="ArfGAP_dom_sf"/>
</dbReference>
<protein>
    <recommendedName>
        <fullName evidence="7">Arf-GAP with Rho-GAP domain, ANK repeat and PH domain-containing protein 1-like</fullName>
    </recommendedName>
</protein>
<feature type="compositionally biased region" description="Pro residues" evidence="2">
    <location>
        <begin position="168"/>
        <end position="178"/>
    </location>
</feature>
<dbReference type="SMART" id="SM00324">
    <property type="entry name" value="RhoGAP"/>
    <property type="match status" value="1"/>
</dbReference>
<feature type="compositionally biased region" description="Acidic residues" evidence="2">
    <location>
        <begin position="253"/>
        <end position="267"/>
    </location>
</feature>
<proteinExistence type="predicted"/>
<dbReference type="SMART" id="SM00105">
    <property type="entry name" value="ArfGap"/>
    <property type="match status" value="1"/>
</dbReference>
<feature type="compositionally biased region" description="Pro residues" evidence="2">
    <location>
        <begin position="106"/>
        <end position="120"/>
    </location>
</feature>
<dbReference type="PANTHER" id="PTHR45899:SF5">
    <property type="entry name" value="ARF-GAP WITH RHO-GAP DOMAIN, ANK REPEAT AND PH DOMAIN-CONTAINING PROTEIN 1-LIKE"/>
    <property type="match status" value="1"/>
</dbReference>
<dbReference type="Pfam" id="PF00620">
    <property type="entry name" value="RhoGAP"/>
    <property type="match status" value="1"/>
</dbReference>
<evidence type="ECO:0000259" key="3">
    <source>
        <dbReference type="PROSITE" id="PS50115"/>
    </source>
</evidence>
<feature type="region of interest" description="Disordered" evidence="2">
    <location>
        <begin position="736"/>
        <end position="759"/>
    </location>
</feature>
<feature type="region of interest" description="Disordered" evidence="2">
    <location>
        <begin position="252"/>
        <end position="300"/>
    </location>
</feature>
<dbReference type="SUPFAM" id="SSF57863">
    <property type="entry name" value="ArfGap/RecO-like zinc finger"/>
    <property type="match status" value="1"/>
</dbReference>
<dbReference type="Gene3D" id="1.10.220.150">
    <property type="entry name" value="Arf GTPase activating protein"/>
    <property type="match status" value="1"/>
</dbReference>
<keyword evidence="6" id="KW-1185">Reference proteome</keyword>
<name>A0AAW0PR94_9GOBI</name>
<dbReference type="GO" id="GO:0007165">
    <property type="term" value="P:signal transduction"/>
    <property type="evidence" value="ECO:0007669"/>
    <property type="project" value="InterPro"/>
</dbReference>
<dbReference type="InterPro" id="IPR000198">
    <property type="entry name" value="RhoGAP_dom"/>
</dbReference>
<dbReference type="PROSITE" id="PS50115">
    <property type="entry name" value="ARFGAP"/>
    <property type="match status" value="1"/>
</dbReference>
<dbReference type="Pfam" id="PF01412">
    <property type="entry name" value="ArfGap"/>
    <property type="match status" value="1"/>
</dbReference>
<dbReference type="SUPFAM" id="SSF48350">
    <property type="entry name" value="GTPase activation domain, GAP"/>
    <property type="match status" value="1"/>
</dbReference>
<feature type="region of interest" description="Disordered" evidence="2">
    <location>
        <begin position="164"/>
        <end position="188"/>
    </location>
</feature>
<dbReference type="PRINTS" id="PR00405">
    <property type="entry name" value="REVINTRACTNG"/>
</dbReference>
<evidence type="ECO:0000259" key="4">
    <source>
        <dbReference type="PROSITE" id="PS50238"/>
    </source>
</evidence>
<comment type="caution">
    <text evidence="5">The sequence shown here is derived from an EMBL/GenBank/DDBJ whole genome shotgun (WGS) entry which is preliminary data.</text>
</comment>
<keyword evidence="1" id="KW-0862">Zinc</keyword>
<evidence type="ECO:0000256" key="2">
    <source>
        <dbReference type="SAM" id="MobiDB-lite"/>
    </source>
</evidence>
<dbReference type="InterPro" id="IPR037278">
    <property type="entry name" value="ARFGAP/RecO"/>
</dbReference>
<gene>
    <name evidence="5" type="ORF">WMY93_007299</name>
</gene>
<dbReference type="SMART" id="SM00233">
    <property type="entry name" value="PH"/>
    <property type="match status" value="3"/>
</dbReference>
<keyword evidence="1" id="KW-0863">Zinc-finger</keyword>
<evidence type="ECO:0000313" key="6">
    <source>
        <dbReference type="Proteomes" id="UP001460270"/>
    </source>
</evidence>
<feature type="compositionally biased region" description="Polar residues" evidence="2">
    <location>
        <begin position="950"/>
        <end position="985"/>
    </location>
</feature>
<organism evidence="5 6">
    <name type="scientific">Mugilogobius chulae</name>
    <name type="common">yellowstripe goby</name>
    <dbReference type="NCBI Taxonomy" id="88201"/>
    <lineage>
        <taxon>Eukaryota</taxon>
        <taxon>Metazoa</taxon>
        <taxon>Chordata</taxon>
        <taxon>Craniata</taxon>
        <taxon>Vertebrata</taxon>
        <taxon>Euteleostomi</taxon>
        <taxon>Actinopterygii</taxon>
        <taxon>Neopterygii</taxon>
        <taxon>Teleostei</taxon>
        <taxon>Neoteleostei</taxon>
        <taxon>Acanthomorphata</taxon>
        <taxon>Gobiaria</taxon>
        <taxon>Gobiiformes</taxon>
        <taxon>Gobioidei</taxon>
        <taxon>Gobiidae</taxon>
        <taxon>Gobionellinae</taxon>
        <taxon>Mugilogobius</taxon>
    </lineage>
</organism>
<feature type="region of interest" description="Disordered" evidence="2">
    <location>
        <begin position="950"/>
        <end position="989"/>
    </location>
</feature>
<dbReference type="GO" id="GO:0005096">
    <property type="term" value="F:GTPase activator activity"/>
    <property type="evidence" value="ECO:0007669"/>
    <property type="project" value="InterPro"/>
</dbReference>
<dbReference type="PANTHER" id="PTHR45899">
    <property type="entry name" value="RHO GTPASE ACTIVATING PROTEIN AT 15B, ISOFORM C"/>
    <property type="match status" value="1"/>
</dbReference>
<feature type="region of interest" description="Disordered" evidence="2">
    <location>
        <begin position="103"/>
        <end position="123"/>
    </location>
</feature>
<dbReference type="Proteomes" id="UP001460270">
    <property type="component" value="Unassembled WGS sequence"/>
</dbReference>
<evidence type="ECO:0008006" key="7">
    <source>
        <dbReference type="Google" id="ProtNLM"/>
    </source>
</evidence>
<dbReference type="InterPro" id="IPR052227">
    <property type="entry name" value="Arf-Rho-GAP_ANK-PH_domain"/>
</dbReference>
<dbReference type="PROSITE" id="PS50238">
    <property type="entry name" value="RHOGAP"/>
    <property type="match status" value="1"/>
</dbReference>
<feature type="domain" description="Rho-GAP" evidence="4">
    <location>
        <begin position="988"/>
        <end position="1163"/>
    </location>
</feature>
<keyword evidence="1" id="KW-0479">Metal-binding</keyword>
<dbReference type="GO" id="GO:0005547">
    <property type="term" value="F:phosphatidylinositol-3,4,5-trisphosphate binding"/>
    <property type="evidence" value="ECO:0007669"/>
    <property type="project" value="TreeGrafter"/>
</dbReference>
<dbReference type="InterPro" id="IPR001849">
    <property type="entry name" value="PH_domain"/>
</dbReference>
<dbReference type="InterPro" id="IPR008936">
    <property type="entry name" value="Rho_GTPase_activation_prot"/>
</dbReference>
<dbReference type="GO" id="GO:0008360">
    <property type="term" value="P:regulation of cell shape"/>
    <property type="evidence" value="ECO:0007669"/>
    <property type="project" value="TreeGrafter"/>
</dbReference>
<dbReference type="GO" id="GO:0008270">
    <property type="term" value="F:zinc ion binding"/>
    <property type="evidence" value="ECO:0007669"/>
    <property type="project" value="UniProtKB-KW"/>
</dbReference>
<dbReference type="GO" id="GO:0005737">
    <property type="term" value="C:cytoplasm"/>
    <property type="evidence" value="ECO:0007669"/>
    <property type="project" value="TreeGrafter"/>
</dbReference>
<dbReference type="SUPFAM" id="SSF50729">
    <property type="entry name" value="PH domain-like"/>
    <property type="match status" value="2"/>
</dbReference>
<accession>A0AAW0PR94</accession>
<dbReference type="EMBL" id="JBBPFD010000005">
    <property type="protein sequence ID" value="KAK7924989.1"/>
    <property type="molecule type" value="Genomic_DNA"/>
</dbReference>
<evidence type="ECO:0000313" key="5">
    <source>
        <dbReference type="EMBL" id="KAK7924989.1"/>
    </source>
</evidence>
<evidence type="ECO:0000256" key="1">
    <source>
        <dbReference type="PROSITE-ProRule" id="PRU00288"/>
    </source>
</evidence>
<dbReference type="InterPro" id="IPR001164">
    <property type="entry name" value="ArfGAP_dom"/>
</dbReference>
<feature type="compositionally biased region" description="Pro residues" evidence="2">
    <location>
        <begin position="269"/>
        <end position="288"/>
    </location>
</feature>